<dbReference type="InterPro" id="IPR044079">
    <property type="entry name" value="Ubl_TBCE"/>
</dbReference>
<evidence type="ECO:0000313" key="11">
    <source>
        <dbReference type="EMBL" id="KRX03825.1"/>
    </source>
</evidence>
<evidence type="ECO:0000256" key="4">
    <source>
        <dbReference type="ARBA" id="ARBA00022614"/>
    </source>
</evidence>
<dbReference type="Pfam" id="PF01302">
    <property type="entry name" value="CAP_GLY"/>
    <property type="match status" value="1"/>
</dbReference>
<evidence type="ECO:0000256" key="2">
    <source>
        <dbReference type="ARBA" id="ARBA00006286"/>
    </source>
</evidence>
<accession>A0A0V0QNZ3</accession>
<dbReference type="PANTHER" id="PTHR24373:SF275">
    <property type="entry name" value="TIR DOMAIN-CONTAINING PROTEIN"/>
    <property type="match status" value="1"/>
</dbReference>
<keyword evidence="6" id="KW-0677">Repeat</keyword>
<sequence length="639" mass="74770">MEEEQQNNQQTQQQNNKNINDLPENKEELQNYVGKRVEVQEHFATVKYAGPLTHEGKPENTENELWFGVEWDDPTRGKHNGTVKNVQYFKTSFESTGGSLIKRSKANMGIDILEGIFQKYFRDDIDQNIKSQIKDRILAHQDYEFAKNQSKHSQEHQQEQEEKHIINANNKDILVEFDENAYFETSKKHKKMVEFYGFDKIWEKINNMKVLEGISIPQVNISDIGQKDYLNKILPNLKILTLEKNLIFDWDQVFQIGYELPHLEELQIARNRMRNLNPLENREYIRCLSDGSLINASPVGIFKNLKYLNFIDMGLNWKIVSQLFPAFPVLEELILCLNDMSDTENLVVKDQDLQNLVFLNLENANLQKFEGLHKFGQLPKLQKLILNKNKLKEISPIQQNCFQNITLFSLEKNSVEDPKCITQISQQFPAIQILNLKHNPMSDKYGKSYVRQRGVAENPNVIFINGSDLKKYERKDCEIFYLRKTFDDYFKMKEKVYYDYDFEDFCNWAKNEHPKIDHLLKVYGNPYECQPKVIQMNGNLEGESQPKNIMMKIQIVIAAGPLLGKKPLNKKFPENTTVQNLRNLFAKLLQIPAEEQIIYYKVNQNDPMEILDEDHKTLSHYGIKDGSEITVSSTEMETQ</sequence>
<reference evidence="11 12" key="1">
    <citation type="journal article" date="2015" name="Sci. Rep.">
        <title>Genome of the facultative scuticociliatosis pathogen Pseudocohnilembus persalinus provides insight into its virulence through horizontal gene transfer.</title>
        <authorList>
            <person name="Xiong J."/>
            <person name="Wang G."/>
            <person name="Cheng J."/>
            <person name="Tian M."/>
            <person name="Pan X."/>
            <person name="Warren A."/>
            <person name="Jiang C."/>
            <person name="Yuan D."/>
            <person name="Miao W."/>
        </authorList>
    </citation>
    <scope>NUCLEOTIDE SEQUENCE [LARGE SCALE GENOMIC DNA]</scope>
    <source>
        <strain evidence="11">36N120E</strain>
    </source>
</reference>
<keyword evidence="3" id="KW-0963">Cytoplasm</keyword>
<dbReference type="SMART" id="SM01052">
    <property type="entry name" value="CAP_GLY"/>
    <property type="match status" value="1"/>
</dbReference>
<dbReference type="Gene3D" id="2.30.30.190">
    <property type="entry name" value="CAP Gly-rich-like domain"/>
    <property type="match status" value="1"/>
</dbReference>
<keyword evidence="5" id="KW-0732">Signal</keyword>
<dbReference type="Pfam" id="PF14560">
    <property type="entry name" value="Ubiquitin_2"/>
    <property type="match status" value="1"/>
</dbReference>
<dbReference type="InterPro" id="IPR000626">
    <property type="entry name" value="Ubiquitin-like_dom"/>
</dbReference>
<dbReference type="PROSITE" id="PS50245">
    <property type="entry name" value="CAP_GLY_2"/>
    <property type="match status" value="1"/>
</dbReference>
<dbReference type="SUPFAM" id="SSF54236">
    <property type="entry name" value="Ubiquitin-like"/>
    <property type="match status" value="1"/>
</dbReference>
<dbReference type="OMA" id="SEESHMF"/>
<dbReference type="InterPro" id="IPR000938">
    <property type="entry name" value="CAP-Gly_domain"/>
</dbReference>
<feature type="domain" description="CAP-Gly" evidence="10">
    <location>
        <begin position="57"/>
        <end position="102"/>
    </location>
</feature>
<feature type="compositionally biased region" description="Low complexity" evidence="8">
    <location>
        <begin position="1"/>
        <end position="20"/>
    </location>
</feature>
<evidence type="ECO:0000256" key="7">
    <source>
        <dbReference type="ARBA" id="ARBA00023186"/>
    </source>
</evidence>
<dbReference type="InterPro" id="IPR032675">
    <property type="entry name" value="LRR_dom_sf"/>
</dbReference>
<dbReference type="SUPFAM" id="SSF52047">
    <property type="entry name" value="RNI-like"/>
    <property type="match status" value="1"/>
</dbReference>
<dbReference type="InterPro" id="IPR029071">
    <property type="entry name" value="Ubiquitin-like_domsf"/>
</dbReference>
<keyword evidence="7" id="KW-0143">Chaperone</keyword>
<dbReference type="Gene3D" id="3.10.20.90">
    <property type="entry name" value="Phosphatidylinositol 3-kinase Catalytic Subunit, Chain A, domain 1"/>
    <property type="match status" value="1"/>
</dbReference>
<dbReference type="AlphaFoldDB" id="A0A0V0QNZ3"/>
<dbReference type="PROSITE" id="PS51450">
    <property type="entry name" value="LRR"/>
    <property type="match status" value="1"/>
</dbReference>
<evidence type="ECO:0000256" key="8">
    <source>
        <dbReference type="SAM" id="MobiDB-lite"/>
    </source>
</evidence>
<dbReference type="SUPFAM" id="SSF74924">
    <property type="entry name" value="Cap-Gly domain"/>
    <property type="match status" value="1"/>
</dbReference>
<evidence type="ECO:0000256" key="3">
    <source>
        <dbReference type="ARBA" id="ARBA00022490"/>
    </source>
</evidence>
<organism evidence="11 12">
    <name type="scientific">Pseudocohnilembus persalinus</name>
    <name type="common">Ciliate</name>
    <dbReference type="NCBI Taxonomy" id="266149"/>
    <lineage>
        <taxon>Eukaryota</taxon>
        <taxon>Sar</taxon>
        <taxon>Alveolata</taxon>
        <taxon>Ciliophora</taxon>
        <taxon>Intramacronucleata</taxon>
        <taxon>Oligohymenophorea</taxon>
        <taxon>Scuticociliatia</taxon>
        <taxon>Philasterida</taxon>
        <taxon>Pseudocohnilembidae</taxon>
        <taxon>Pseudocohnilembus</taxon>
    </lineage>
</organism>
<keyword evidence="12" id="KW-1185">Reference proteome</keyword>
<evidence type="ECO:0000313" key="12">
    <source>
        <dbReference type="Proteomes" id="UP000054937"/>
    </source>
</evidence>
<feature type="domain" description="Ubiquitin-like" evidence="9">
    <location>
        <begin position="551"/>
        <end position="631"/>
    </location>
</feature>
<evidence type="ECO:0000256" key="5">
    <source>
        <dbReference type="ARBA" id="ARBA00022729"/>
    </source>
</evidence>
<comment type="caution">
    <text evidence="11">The sequence shown here is derived from an EMBL/GenBank/DDBJ whole genome shotgun (WGS) entry which is preliminary data.</text>
</comment>
<dbReference type="InParanoid" id="A0A0V0QNZ3"/>
<comment type="similarity">
    <text evidence="2">Belongs to the TBCE family.</text>
</comment>
<evidence type="ECO:0000259" key="10">
    <source>
        <dbReference type="PROSITE" id="PS50245"/>
    </source>
</evidence>
<dbReference type="GO" id="GO:0005737">
    <property type="term" value="C:cytoplasm"/>
    <property type="evidence" value="ECO:0007669"/>
    <property type="project" value="UniProtKB-SubCell"/>
</dbReference>
<dbReference type="OrthoDB" id="409725at2759"/>
<feature type="region of interest" description="Disordered" evidence="8">
    <location>
        <begin position="1"/>
        <end position="23"/>
    </location>
</feature>
<dbReference type="PROSITE" id="PS50053">
    <property type="entry name" value="UBIQUITIN_2"/>
    <property type="match status" value="1"/>
</dbReference>
<dbReference type="InterPro" id="IPR001611">
    <property type="entry name" value="Leu-rich_rpt"/>
</dbReference>
<dbReference type="Gene3D" id="3.80.10.10">
    <property type="entry name" value="Ribonuclease Inhibitor"/>
    <property type="match status" value="2"/>
</dbReference>
<gene>
    <name evidence="11" type="ORF">PPERSA_04620</name>
</gene>
<dbReference type="EMBL" id="LDAU01000125">
    <property type="protein sequence ID" value="KRX03825.1"/>
    <property type="molecule type" value="Genomic_DNA"/>
</dbReference>
<evidence type="ECO:0000256" key="1">
    <source>
        <dbReference type="ARBA" id="ARBA00004496"/>
    </source>
</evidence>
<protein>
    <submittedName>
        <fullName evidence="11">CAP Gly-rich domain</fullName>
    </submittedName>
</protein>
<proteinExistence type="inferred from homology"/>
<name>A0A0V0QNZ3_PSEPJ</name>
<evidence type="ECO:0000259" key="9">
    <source>
        <dbReference type="PROSITE" id="PS50053"/>
    </source>
</evidence>
<comment type="subcellular location">
    <subcellularLocation>
        <location evidence="1">Cytoplasm</location>
    </subcellularLocation>
</comment>
<dbReference type="Proteomes" id="UP000054937">
    <property type="component" value="Unassembled WGS sequence"/>
</dbReference>
<evidence type="ECO:0000256" key="6">
    <source>
        <dbReference type="ARBA" id="ARBA00022737"/>
    </source>
</evidence>
<dbReference type="InterPro" id="IPR036859">
    <property type="entry name" value="CAP-Gly_dom_sf"/>
</dbReference>
<dbReference type="CDD" id="cd17044">
    <property type="entry name" value="Ubl_TBCE"/>
    <property type="match status" value="1"/>
</dbReference>
<dbReference type="PANTHER" id="PTHR24373">
    <property type="entry name" value="SLIT RELATED LEUCINE-RICH REPEAT NEURONAL PROTEIN"/>
    <property type="match status" value="1"/>
</dbReference>
<dbReference type="InterPro" id="IPR050328">
    <property type="entry name" value="Dev_Immune_Receptor"/>
</dbReference>
<keyword evidence="4" id="KW-0433">Leucine-rich repeat</keyword>